<dbReference type="EMBL" id="JAEQNB010000001">
    <property type="protein sequence ID" value="MBL0385682.1"/>
    <property type="molecule type" value="Genomic_DNA"/>
</dbReference>
<evidence type="ECO:0000313" key="1">
    <source>
        <dbReference type="EMBL" id="MBL0385682.1"/>
    </source>
</evidence>
<dbReference type="PANTHER" id="PTHR38733">
    <property type="entry name" value="PROTEIN MCRC"/>
    <property type="match status" value="1"/>
</dbReference>
<evidence type="ECO:0000313" key="2">
    <source>
        <dbReference type="Proteomes" id="UP000602284"/>
    </source>
</evidence>
<keyword evidence="2" id="KW-1185">Reference proteome</keyword>
<name>A0ABS1J5X3_9BACL</name>
<accession>A0ABS1J5X3</accession>
<reference evidence="1 2" key="1">
    <citation type="submission" date="2021-01" db="EMBL/GenBank/DDBJ databases">
        <title>Tumebacillus sp. strain ITR2 16S ribosomal RNA gene Genome sequencing and assembly.</title>
        <authorList>
            <person name="Kang M."/>
        </authorList>
    </citation>
    <scope>NUCLEOTIDE SEQUENCE [LARGE SCALE GENOMIC DNA]</scope>
    <source>
        <strain evidence="1 2">ITR2</strain>
    </source>
</reference>
<gene>
    <name evidence="1" type="ORF">JJB07_03375</name>
</gene>
<dbReference type="PANTHER" id="PTHR38733:SF1">
    <property type="entry name" value="TYPE IV METHYL-DIRECTED RESTRICTION ENZYME ECOKMCRBC"/>
    <property type="match status" value="1"/>
</dbReference>
<dbReference type="RefSeq" id="WP_201631107.1">
    <property type="nucleotide sequence ID" value="NZ_JAEQNB010000001.1"/>
</dbReference>
<proteinExistence type="predicted"/>
<protein>
    <recommendedName>
        <fullName evidence="3">Restriction endonuclease</fullName>
    </recommendedName>
</protein>
<dbReference type="Proteomes" id="UP000602284">
    <property type="component" value="Unassembled WGS sequence"/>
</dbReference>
<dbReference type="Pfam" id="PF10117">
    <property type="entry name" value="McrBC"/>
    <property type="match status" value="1"/>
</dbReference>
<organism evidence="1 2">
    <name type="scientific">Tumebacillus amylolyticus</name>
    <dbReference type="NCBI Taxonomy" id="2801339"/>
    <lineage>
        <taxon>Bacteria</taxon>
        <taxon>Bacillati</taxon>
        <taxon>Bacillota</taxon>
        <taxon>Bacilli</taxon>
        <taxon>Bacillales</taxon>
        <taxon>Alicyclobacillaceae</taxon>
        <taxon>Tumebacillus</taxon>
    </lineage>
</organism>
<sequence length="424" mass="50237">MKKETVELKEYETSQVLPHKLLTDDDRLFLKELTRYKDKHRFYFEELKRGFQIRAQSWVGVIELSNLRIQITPKFDRGFSRLVEMLCFLDDIPHHNWRDTSGELDKSDFVELLARMFLQELKKVIQSGIVKEYVTLEDNLNQMRGRPDFLINMRMNYATPTRMYCHFDELITDIPENQVLRTALEVLQRLPIQSSTKKRVRRLLGEFEDFCESYLELGWPHFQYNRLNAHYETSHDLAYYIIHQTFLKDMYKARDQTYFSLLMDMNDLFERFSAKLLQTYLPKPTYRVKPDKSFSHAIRSGEDCYRSIKPDIIVQNRSDQTNLVLDVKYKNYGPNRINNDDIYQLSFYAHSFHRDTSKPCSVHLIYPKYADEQAPEENLSLLPGTPHALHLHTKPLSIETTLDLIKSKRTQDLTNLATSLISGH</sequence>
<evidence type="ECO:0008006" key="3">
    <source>
        <dbReference type="Google" id="ProtNLM"/>
    </source>
</evidence>
<comment type="caution">
    <text evidence="1">The sequence shown here is derived from an EMBL/GenBank/DDBJ whole genome shotgun (WGS) entry which is preliminary data.</text>
</comment>
<dbReference type="InterPro" id="IPR019292">
    <property type="entry name" value="McrC"/>
</dbReference>